<keyword evidence="1" id="KW-0732">Signal</keyword>
<name>A0A2P6TE57_CHLSO</name>
<dbReference type="InterPro" id="IPR000782">
    <property type="entry name" value="FAS1_domain"/>
</dbReference>
<gene>
    <name evidence="3" type="ORF">C2E21_8609</name>
</gene>
<dbReference type="SUPFAM" id="SSF82153">
    <property type="entry name" value="FAS1 domain"/>
    <property type="match status" value="2"/>
</dbReference>
<evidence type="ECO:0000313" key="4">
    <source>
        <dbReference type="Proteomes" id="UP000239899"/>
    </source>
</evidence>
<dbReference type="PANTHER" id="PTHR10900">
    <property type="entry name" value="PERIOSTIN-RELATED"/>
    <property type="match status" value="1"/>
</dbReference>
<dbReference type="Pfam" id="PF02469">
    <property type="entry name" value="Fasciclin"/>
    <property type="match status" value="2"/>
</dbReference>
<evidence type="ECO:0000313" key="3">
    <source>
        <dbReference type="EMBL" id="PRW20912.1"/>
    </source>
</evidence>
<keyword evidence="4" id="KW-1185">Reference proteome</keyword>
<feature type="domain" description="FAS1" evidence="2">
    <location>
        <begin position="23"/>
        <end position="161"/>
    </location>
</feature>
<organism evidence="3 4">
    <name type="scientific">Chlorella sorokiniana</name>
    <name type="common">Freshwater green alga</name>
    <dbReference type="NCBI Taxonomy" id="3076"/>
    <lineage>
        <taxon>Eukaryota</taxon>
        <taxon>Viridiplantae</taxon>
        <taxon>Chlorophyta</taxon>
        <taxon>core chlorophytes</taxon>
        <taxon>Trebouxiophyceae</taxon>
        <taxon>Chlorellales</taxon>
        <taxon>Chlorellaceae</taxon>
        <taxon>Chlorella clade</taxon>
        <taxon>Chlorella</taxon>
    </lineage>
</organism>
<proteinExistence type="predicted"/>
<feature type="chain" id="PRO_5015200516" evidence="1">
    <location>
        <begin position="23"/>
        <end position="431"/>
    </location>
</feature>
<dbReference type="InterPro" id="IPR050904">
    <property type="entry name" value="Adhesion/Biosynth-related"/>
</dbReference>
<sequence>MALLRSALLVVLLAAGAATVSAAATLPEALKGFPDLSELAALLQKNPGAYVGEGFTGTLLAPTNQAFKALRAAAKDEGVKLDATTTLQILLYHVLPTSYKLADLADGTSAPTNQGTPVEVKYVDGKPLFVGKGSVAGIAAISRNLDIGAGNAVMHVIDTVLLPTELFKGQKLTVKGLVKADKAIPAPTVGTAASGATAGTGAGSATAGSNTGAAVDAASVLPGVDAGLNLGGDLLSGPITGDLLDTALAALFEANLTSLITWLDEVPEITNLLLSSDFAGTLFAPTNAAIDKWLNALKPKATPQPIDIRSVLLAHLVNDTALFASDFEDGQELTTVADTKLIVDVRMRDGRVQVTDEQGNRATLANDLPIGRSAINIIDRVLAPAELLSAETEQKAPEAPAPVEVPAVSSAVARSLAALAPAALLAAALLA</sequence>
<protein>
    <submittedName>
        <fullName evidence="3">Beta-Ig-H3 fasciclin</fullName>
    </submittedName>
</protein>
<evidence type="ECO:0000256" key="1">
    <source>
        <dbReference type="SAM" id="SignalP"/>
    </source>
</evidence>
<dbReference type="Gene3D" id="2.30.180.10">
    <property type="entry name" value="FAS1 domain"/>
    <property type="match status" value="2"/>
</dbReference>
<feature type="signal peptide" evidence="1">
    <location>
        <begin position="1"/>
        <end position="22"/>
    </location>
</feature>
<comment type="caution">
    <text evidence="3">The sequence shown here is derived from an EMBL/GenBank/DDBJ whole genome shotgun (WGS) entry which is preliminary data.</text>
</comment>
<dbReference type="SMART" id="SM00554">
    <property type="entry name" value="FAS1"/>
    <property type="match status" value="2"/>
</dbReference>
<dbReference type="AlphaFoldDB" id="A0A2P6TE57"/>
<evidence type="ECO:0000259" key="2">
    <source>
        <dbReference type="PROSITE" id="PS50213"/>
    </source>
</evidence>
<accession>A0A2P6TE57</accession>
<dbReference type="EMBL" id="LHPG02000021">
    <property type="protein sequence ID" value="PRW20912.1"/>
    <property type="molecule type" value="Genomic_DNA"/>
</dbReference>
<dbReference type="PANTHER" id="PTHR10900:SF77">
    <property type="entry name" value="FI19380P1"/>
    <property type="match status" value="1"/>
</dbReference>
<dbReference type="PROSITE" id="PS50213">
    <property type="entry name" value="FAS1"/>
    <property type="match status" value="2"/>
</dbReference>
<dbReference type="Proteomes" id="UP000239899">
    <property type="component" value="Unassembled WGS sequence"/>
</dbReference>
<dbReference type="GO" id="GO:0005615">
    <property type="term" value="C:extracellular space"/>
    <property type="evidence" value="ECO:0007669"/>
    <property type="project" value="TreeGrafter"/>
</dbReference>
<dbReference type="OrthoDB" id="544570at2759"/>
<feature type="domain" description="FAS1" evidence="2">
    <location>
        <begin position="240"/>
        <end position="382"/>
    </location>
</feature>
<dbReference type="InterPro" id="IPR036378">
    <property type="entry name" value="FAS1_dom_sf"/>
</dbReference>
<reference evidence="3 4" key="1">
    <citation type="journal article" date="2018" name="Plant J.">
        <title>Genome sequences of Chlorella sorokiniana UTEX 1602 and Micractinium conductrix SAG 241.80: implications to maltose excretion by a green alga.</title>
        <authorList>
            <person name="Arriola M.B."/>
            <person name="Velmurugan N."/>
            <person name="Zhang Y."/>
            <person name="Plunkett M.H."/>
            <person name="Hondzo H."/>
            <person name="Barney B.M."/>
        </authorList>
    </citation>
    <scope>NUCLEOTIDE SEQUENCE [LARGE SCALE GENOMIC DNA]</scope>
    <source>
        <strain evidence="4">UTEX 1602</strain>
    </source>
</reference>